<evidence type="ECO:0000313" key="2">
    <source>
        <dbReference type="EMBL" id="KAE9382635.1"/>
    </source>
</evidence>
<proteinExistence type="predicted"/>
<dbReference type="AlphaFoldDB" id="A0A6A4GAZ1"/>
<protein>
    <submittedName>
        <fullName evidence="2">Uncharacterized protein</fullName>
    </submittedName>
</protein>
<reference evidence="2" key="1">
    <citation type="journal article" date="2019" name="Environ. Microbiol.">
        <title>Fungal ecological strategies reflected in gene transcription - a case study of two litter decomposers.</title>
        <authorList>
            <person name="Barbi F."/>
            <person name="Kohler A."/>
            <person name="Barry K."/>
            <person name="Baskaran P."/>
            <person name="Daum C."/>
            <person name="Fauchery L."/>
            <person name="Ihrmark K."/>
            <person name="Kuo A."/>
            <person name="LaButti K."/>
            <person name="Lipzen A."/>
            <person name="Morin E."/>
            <person name="Grigoriev I.V."/>
            <person name="Henrissat B."/>
            <person name="Lindahl B."/>
            <person name="Martin F."/>
        </authorList>
    </citation>
    <scope>NUCLEOTIDE SEQUENCE</scope>
    <source>
        <strain evidence="2">JB14</strain>
    </source>
</reference>
<name>A0A6A4GAZ1_9AGAR</name>
<dbReference type="EMBL" id="ML771223">
    <property type="protein sequence ID" value="KAE9382635.1"/>
    <property type="molecule type" value="Genomic_DNA"/>
</dbReference>
<keyword evidence="3" id="KW-1185">Reference proteome</keyword>
<organism evidence="2 3">
    <name type="scientific">Gymnopus androsaceus JB14</name>
    <dbReference type="NCBI Taxonomy" id="1447944"/>
    <lineage>
        <taxon>Eukaryota</taxon>
        <taxon>Fungi</taxon>
        <taxon>Dikarya</taxon>
        <taxon>Basidiomycota</taxon>
        <taxon>Agaricomycotina</taxon>
        <taxon>Agaricomycetes</taxon>
        <taxon>Agaricomycetidae</taxon>
        <taxon>Agaricales</taxon>
        <taxon>Marasmiineae</taxon>
        <taxon>Omphalotaceae</taxon>
        <taxon>Gymnopus</taxon>
    </lineage>
</organism>
<sequence>MQPDLYIEVSMHANLPVYDSDGDNINGSDNEVESNAGNGDELDDEEDVEHSDDEESDPERDNPETNNEAWLGPEDGEERVDDNSDEELGL</sequence>
<accession>A0A6A4GAZ1</accession>
<feature type="region of interest" description="Disordered" evidence="1">
    <location>
        <begin position="16"/>
        <end position="90"/>
    </location>
</feature>
<gene>
    <name evidence="2" type="ORF">BT96DRAFT_1027579</name>
</gene>
<feature type="compositionally biased region" description="Acidic residues" evidence="1">
    <location>
        <begin position="74"/>
        <end position="90"/>
    </location>
</feature>
<dbReference type="Proteomes" id="UP000799118">
    <property type="component" value="Unassembled WGS sequence"/>
</dbReference>
<feature type="compositionally biased region" description="Acidic residues" evidence="1">
    <location>
        <begin position="40"/>
        <end position="58"/>
    </location>
</feature>
<evidence type="ECO:0000256" key="1">
    <source>
        <dbReference type="SAM" id="MobiDB-lite"/>
    </source>
</evidence>
<evidence type="ECO:0000313" key="3">
    <source>
        <dbReference type="Proteomes" id="UP000799118"/>
    </source>
</evidence>